<dbReference type="RefSeq" id="WP_072359738.1">
    <property type="nucleotide sequence ID" value="NZ_FXBN01000003.1"/>
</dbReference>
<dbReference type="PANTHER" id="PTHR44119:SF4">
    <property type="entry name" value="AEROBIC COBALTOCHELATASE SUBUNIT COBN"/>
    <property type="match status" value="1"/>
</dbReference>
<feature type="domain" description="CobN/magnesium chelatase" evidence="3">
    <location>
        <begin position="146"/>
        <end position="1265"/>
    </location>
</feature>
<organism evidence="5 6">
    <name type="scientific">Methanohalophilus portucalensis FDF-1</name>
    <dbReference type="NCBI Taxonomy" id="523843"/>
    <lineage>
        <taxon>Archaea</taxon>
        <taxon>Methanobacteriati</taxon>
        <taxon>Methanobacteriota</taxon>
        <taxon>Stenosarchaea group</taxon>
        <taxon>Methanomicrobia</taxon>
        <taxon>Methanosarcinales</taxon>
        <taxon>Methanosarcinaceae</taxon>
        <taxon>Methanohalophilus</taxon>
    </lineage>
</organism>
<keyword evidence="2" id="KW-0812">Transmembrane</keyword>
<evidence type="ECO:0000313" key="7">
    <source>
        <dbReference type="Proteomes" id="UP000278252"/>
    </source>
</evidence>
<dbReference type="InterPro" id="IPR003672">
    <property type="entry name" value="CobN/Mg_chltase"/>
</dbReference>
<feature type="compositionally biased region" description="Polar residues" evidence="1">
    <location>
        <begin position="1374"/>
        <end position="1389"/>
    </location>
</feature>
<evidence type="ECO:0000256" key="2">
    <source>
        <dbReference type="SAM" id="Phobius"/>
    </source>
</evidence>
<dbReference type="Pfam" id="PF02514">
    <property type="entry name" value="CobN-Mg_chel"/>
    <property type="match status" value="1"/>
</dbReference>
<reference evidence="6" key="1">
    <citation type="submission" date="2017-04" db="EMBL/GenBank/DDBJ databases">
        <authorList>
            <person name="Varghese N."/>
            <person name="Submissions S."/>
        </authorList>
    </citation>
    <scope>NUCLEOTIDE SEQUENCE [LARGE SCALE GENOMIC DNA]</scope>
    <source>
        <strain evidence="6">FDF-1</strain>
    </source>
</reference>
<dbReference type="Proteomes" id="UP000278252">
    <property type="component" value="Unassembled WGS sequence"/>
</dbReference>
<dbReference type="OrthoDB" id="192131at2157"/>
<dbReference type="CDD" id="cd10150">
    <property type="entry name" value="CobN_like"/>
    <property type="match status" value="1"/>
</dbReference>
<accession>A0A1X7NZE8</accession>
<sequence>MRFGKVCLLVLSVLIMLAVAVPAVSAEEQVNVTLITYNDGEVINYAKDANPYNDSINVTYHSTMFNLSEIDLSNQDVIFTYMLWSSKYEEFSDELEKAKSNGSILIDITSYVNTSIYDHTFTGSEPYQSKDEKYFFNMGMQEEFLKENTENFLVYLAKNYSTKTGLTASWVYEDPILLPEGIYHPDSDEDVYWFDNSSEYITWYQNSSNGDHFVYNYSKPTIGIWFHKEDYKAGNMEIVDALISDLESKDCNVIAGFDTFLNISEYYCYENGTPLVDCMISLKSFGLDVSKYEGYGQEELTNLNVPVLKGMVADASSGDPADANRGISNQEATRKTVLPNIDGIFEYIVLGEQKQISWGVYEYEPNPDQIDWMVNRTIKWADLKRNENQDKKVALIYYNYPPGKDSIGASYLDSMSSIVNLLEKMNESEYNLTYVPENTTTLLDRVQKQGINVGSWAPGELDEMVENRTEWGVHLIPVETYREWFSEEIPEDLRNCVIEEWGEPWSEDFSEDQKLMIWENESGRYIVIPAVQCGNTWLMPQPARGMTQNDNVLYHSTLVPPPHQYIAFYLWLNDEWDADAVIHMGTHGTHEWLPGLAYGMNRTSDWAPLLLQDLPNIYPYIVANVGEGLTAEYRGNALIIDHLTPTLERGGLHAEMADLSGNIQTYYDPGMADDVRDEYRKIIIDQMVDLNLDEDLTINESTLENYRNNDPLFQAFVKNVLHEYLEEISEENIPYGFHVLGEVPPTNLTGPKNDQLSAMVRAMLGSRFQNNVSAAFYQNETVYPMGIPLNDTKIDRLVWEVITNNTDCVIAQDRVYSSNNSSITADLGRGIEYRDDLLDSDVELDKVISALGAGFISPGPGRDPIQNPDSVPTGRNFYGVDSRLYPSPATWELGSRLAQNMLEDYYDKHGEYPEKVSFSRFGVEFIRDHGTLEAEVLYLLGVKPVWDETSKQVIGLSLLNESELLPNYDPSKPGRPRIDIVYTTAGMRDAFPDKIKMIDEAVRLANEAPEGNYTNYVNQSTQEVRQALIDAGYDKETASKLSTMRCFAVRDGTYEIGVANAIGASGTWDDEAAIADLYLNKMGYSYGTDMWGFQSSDLLTEALRDVDASIHSDSSNLYDTLDNDDFFQYFGGMNLATRHISANTPEMYVSDTRNSAESGMVTMKEYLNKNLRSRYFNDKWIEGMKGSGYAGGKMFSEFVENLWGWEVSNPELVDDSDWETVYEQFVNDPEMEEWFKQNNPDAYQSITARMLETTRKDYWDPSDEMFQDLMRNYAESVVEDGVSCCHHTCGNPMLNSYVVEGLMSVPGVVSDETLSEFVKKIEQATQKRLETSSSEESQSPSSSGGVGSAQIVNASTTGTSSNQTTTTSDGGYGESTQEPTSESAESSSDYVEGYEMTKENPRKDNSGGSSFSGADIVGTILVLAAVGAMYIGFRRRQM</sequence>
<name>A0A1X7NZE8_9EURY</name>
<keyword evidence="2" id="KW-1133">Transmembrane helix</keyword>
<dbReference type="Proteomes" id="UP000193969">
    <property type="component" value="Unassembled WGS sequence"/>
</dbReference>
<proteinExistence type="predicted"/>
<keyword evidence="6" id="KW-1185">Reference proteome</keyword>
<evidence type="ECO:0000313" key="4">
    <source>
        <dbReference type="EMBL" id="RNI11709.1"/>
    </source>
</evidence>
<evidence type="ECO:0000256" key="1">
    <source>
        <dbReference type="SAM" id="MobiDB-lite"/>
    </source>
</evidence>
<feature type="compositionally biased region" description="Low complexity" evidence="1">
    <location>
        <begin position="1331"/>
        <end position="1343"/>
    </location>
</feature>
<reference evidence="4 7" key="3">
    <citation type="submission" date="2018-10" db="EMBL/GenBank/DDBJ databases">
        <title>Cultivation of a novel Methanohalophilus strain from Kebrit Deep of the Red Sea and a genomic comparison of members of the genus Methanohalophilus.</title>
        <authorList>
            <person name="Guan Y."/>
            <person name="Ngugi D.K."/>
            <person name="Stingl U."/>
        </authorList>
    </citation>
    <scope>NUCLEOTIDE SEQUENCE [LARGE SCALE GENOMIC DNA]</scope>
    <source>
        <strain evidence="4 7">DSM 7471</strain>
    </source>
</reference>
<keyword evidence="2" id="KW-0472">Membrane</keyword>
<feature type="compositionally biased region" description="Basic and acidic residues" evidence="1">
    <location>
        <begin position="1395"/>
        <end position="1405"/>
    </location>
</feature>
<evidence type="ECO:0000313" key="5">
    <source>
        <dbReference type="EMBL" id="SMH42767.1"/>
    </source>
</evidence>
<dbReference type="EMBL" id="FXBN01000003">
    <property type="protein sequence ID" value="SMH42767.1"/>
    <property type="molecule type" value="Genomic_DNA"/>
</dbReference>
<feature type="compositionally biased region" description="Low complexity" evidence="1">
    <location>
        <begin position="1355"/>
        <end position="1368"/>
    </location>
</feature>
<gene>
    <name evidence="4" type="ORF">EFE41_05760</name>
    <name evidence="5" type="ORF">SAMN06264941_1843</name>
</gene>
<evidence type="ECO:0000313" key="6">
    <source>
        <dbReference type="Proteomes" id="UP000193969"/>
    </source>
</evidence>
<reference evidence="5" key="2">
    <citation type="submission" date="2017-04" db="EMBL/GenBank/DDBJ databases">
        <authorList>
            <person name="Afonso C.L."/>
            <person name="Miller P.J."/>
            <person name="Scott M.A."/>
            <person name="Spackman E."/>
            <person name="Goraichik I."/>
            <person name="Dimitrov K.M."/>
            <person name="Suarez D.L."/>
            <person name="Swayne D.E."/>
        </authorList>
    </citation>
    <scope>NUCLEOTIDE SEQUENCE [LARGE SCALE GENOMIC DNA]</scope>
    <source>
        <strain evidence="5">FDF-1</strain>
    </source>
</reference>
<protein>
    <submittedName>
        <fullName evidence="5">Cobaltochelatase CobN subunit</fullName>
    </submittedName>
    <submittedName>
        <fullName evidence="4">Cobaltochelatase subunit CobN</fullName>
    </submittedName>
</protein>
<feature type="transmembrane region" description="Helical" evidence="2">
    <location>
        <begin position="1411"/>
        <end position="1433"/>
    </location>
</feature>
<dbReference type="PANTHER" id="PTHR44119">
    <property type="entry name" value="MAGNESIUM-CHELATASE SUBUNIT CHLH, CHLOROPLASTIC"/>
    <property type="match status" value="1"/>
</dbReference>
<evidence type="ECO:0000259" key="3">
    <source>
        <dbReference type="Pfam" id="PF02514"/>
    </source>
</evidence>
<dbReference type="EMBL" id="RJJH01000010">
    <property type="protein sequence ID" value="RNI11709.1"/>
    <property type="molecule type" value="Genomic_DNA"/>
</dbReference>
<feature type="region of interest" description="Disordered" evidence="1">
    <location>
        <begin position="1327"/>
        <end position="1411"/>
    </location>
</feature>